<dbReference type="InterPro" id="IPR011989">
    <property type="entry name" value="ARM-like"/>
</dbReference>
<dbReference type="InterPro" id="IPR021850">
    <property type="entry name" value="Symplekin/Pta1"/>
</dbReference>
<keyword evidence="3" id="KW-0539">Nucleus</keyword>
<keyword evidence="2" id="KW-0507">mRNA processing</keyword>
<dbReference type="InterPro" id="IPR022075">
    <property type="entry name" value="Symplekin_C"/>
</dbReference>
<sequence length="1176" mass="132613">MDNFLLRSSSGSFEAASLFTNEKIASARGKIVEALNESLTAGSAQKCEIIAKVQELILHSDTDLLLEFLENILAFGHDTNQDVRKTVAGFIEEVCKMNISLLPKVVNILFGLLRDPAPSVAKRVIQGCGAIYKQALQWICGLSDITEEVEQAWNTLCLIKASILDMIDNDNDGIRTNAIKFLEGVVILQTHPDEDSMKRENDFSLENVPLTLKIARRRKLEDEAVNIFDLLLQFHAASHISSVNLIACTGTLCIIARMRPSMMNQVVEALKNLHANLPPTLTNSQVSSVRKNLKMQFLNLIKHPACYEHQTAIAQVLQDLGASNSEIGRAIPKLDKREQQRRAKRALESSMSSQLAAKKAKLSEHMRREKERSAAAAAATTPRQLEIDYDELNEQKARSNRLNEQFLTDHLQKLELVTQLVLNNLTKLPAEPNAAFTAGYVPLAPNVTVPQQIQRIAETFAQQMTELRVGPGASAMTKDPPMRARISDDEERSIIRGRAAGRDAEGAEELDEDEGGDADMERLPEDDRRKLDATRKLRETLERVKGASGEPKLKQRVKVLRLQEVTKQQPVDLKHTFLNDAVKRILKAEKQALIGGAAFKRKRIITVFGSHFMPSVRMLILDFILEDICKRIDLAFSWIFEEYSLLQGFTRHTYIKSESKENQPYAQLLLKLVTNIMDREGFREKESLLKRIYLEAPLLPDDVITILAYMCQLEELADCGMQIAKDLLIRRPPKEKTFLDILLKHSVHDNAVIRDKAIHQLIHIYSLHRIRTDDMEQYALLWLSYLEQEYPPEPIFGNEFGRAEHPRVWTDELAKGCLGLFLEVLVYNQEMIHKLSHVYTKATSDMKRAVLRAIEAPVRKIGAESEELLKLIEECPKGSETIITRIIYILTEKTIPTPELVDRVRNLHQTKVSDVRLLIPVINGLTQKEILAVLPKLIKLNPVVVKEVFNRLLGIGAEITTSNLPLSPAELLVALHTLDTAKVELKWVVKATSLCLAEKETYTHDVLGSVIQQLVELTPLPTLLMRTVIQSLTLHPRLAGFVTNLLQRLIVKQVWKQKVVWDGFLKCAQRLTPQSLGILLQLPASQLQDALNICPEFREPMLEHAREIMEHQIGHVTQDRMDVLLGISSHSSSEASDLQVVVPKYADEGPMQSHLPVLIKKEKDAERPEPAPPGMD</sequence>
<proteinExistence type="predicted"/>
<name>A0A1Q3F1T5_CULTA</name>
<accession>A0A1Q3F1T5</accession>
<feature type="domain" description="Symplekin/Pta1 N-terminal" evidence="5">
    <location>
        <begin position="118"/>
        <end position="336"/>
    </location>
</feature>
<evidence type="ECO:0000259" key="5">
    <source>
        <dbReference type="Pfam" id="PF11935"/>
    </source>
</evidence>
<feature type="compositionally biased region" description="Acidic residues" evidence="4">
    <location>
        <begin position="506"/>
        <end position="518"/>
    </location>
</feature>
<dbReference type="Pfam" id="PF11935">
    <property type="entry name" value="SYMPK_PTA1_N"/>
    <property type="match status" value="1"/>
</dbReference>
<dbReference type="AlphaFoldDB" id="A0A1Q3F1T5"/>
<feature type="region of interest" description="Disordered" evidence="4">
    <location>
        <begin position="331"/>
        <end position="380"/>
    </location>
</feature>
<dbReference type="PANTHER" id="PTHR15245">
    <property type="entry name" value="SYMPLEKIN-RELATED"/>
    <property type="match status" value="1"/>
</dbReference>
<evidence type="ECO:0000256" key="2">
    <source>
        <dbReference type="ARBA" id="ARBA00022664"/>
    </source>
</evidence>
<evidence type="ECO:0000259" key="6">
    <source>
        <dbReference type="Pfam" id="PF12295"/>
    </source>
</evidence>
<evidence type="ECO:0000313" key="7">
    <source>
        <dbReference type="EMBL" id="JAV21499.1"/>
    </source>
</evidence>
<organism evidence="7">
    <name type="scientific">Culex tarsalis</name>
    <name type="common">Encephalitis mosquito</name>
    <dbReference type="NCBI Taxonomy" id="7177"/>
    <lineage>
        <taxon>Eukaryota</taxon>
        <taxon>Metazoa</taxon>
        <taxon>Ecdysozoa</taxon>
        <taxon>Arthropoda</taxon>
        <taxon>Hexapoda</taxon>
        <taxon>Insecta</taxon>
        <taxon>Pterygota</taxon>
        <taxon>Neoptera</taxon>
        <taxon>Endopterygota</taxon>
        <taxon>Diptera</taxon>
        <taxon>Nematocera</taxon>
        <taxon>Culicoidea</taxon>
        <taxon>Culicidae</taxon>
        <taxon>Culicinae</taxon>
        <taxon>Culicini</taxon>
        <taxon>Culex</taxon>
        <taxon>Culex</taxon>
    </lineage>
</organism>
<feature type="compositionally biased region" description="Basic and acidic residues" evidence="4">
    <location>
        <begin position="361"/>
        <end position="373"/>
    </location>
</feature>
<reference evidence="7" key="1">
    <citation type="submission" date="2017-01" db="EMBL/GenBank/DDBJ databases">
        <title>A deep insight into the sialotranscriptome of adult male and female Cluex tarsalis mosquitoes.</title>
        <authorList>
            <person name="Ribeiro J.M."/>
            <person name="Moreira F."/>
            <person name="Bernard K.A."/>
            <person name="Calvo E."/>
        </authorList>
    </citation>
    <scope>NUCLEOTIDE SEQUENCE</scope>
    <source>
        <strain evidence="7">Kern County</strain>
        <tissue evidence="7">Salivary glands</tissue>
    </source>
</reference>
<feature type="domain" description="Symplekin C-terminal" evidence="6">
    <location>
        <begin position="914"/>
        <end position="1093"/>
    </location>
</feature>
<dbReference type="Pfam" id="PF12295">
    <property type="entry name" value="Symplekin_C"/>
    <property type="match status" value="1"/>
</dbReference>
<dbReference type="InterPro" id="IPR016024">
    <property type="entry name" value="ARM-type_fold"/>
</dbReference>
<feature type="compositionally biased region" description="Basic and acidic residues" evidence="4">
    <location>
        <begin position="519"/>
        <end position="529"/>
    </location>
</feature>
<feature type="compositionally biased region" description="Basic and acidic residues" evidence="4">
    <location>
        <begin position="332"/>
        <end position="347"/>
    </location>
</feature>
<dbReference type="GO" id="GO:0006397">
    <property type="term" value="P:mRNA processing"/>
    <property type="evidence" value="ECO:0007669"/>
    <property type="project" value="UniProtKB-KW"/>
</dbReference>
<comment type="subcellular location">
    <subcellularLocation>
        <location evidence="1">Nucleus</location>
    </subcellularLocation>
</comment>
<dbReference type="EMBL" id="GFDL01013546">
    <property type="protein sequence ID" value="JAV21499.1"/>
    <property type="molecule type" value="Transcribed_RNA"/>
</dbReference>
<evidence type="ECO:0000256" key="1">
    <source>
        <dbReference type="ARBA" id="ARBA00004123"/>
    </source>
</evidence>
<dbReference type="GO" id="GO:0005847">
    <property type="term" value="C:mRNA cleavage and polyadenylation specificity factor complex"/>
    <property type="evidence" value="ECO:0007669"/>
    <property type="project" value="TreeGrafter"/>
</dbReference>
<dbReference type="Gene3D" id="1.25.10.10">
    <property type="entry name" value="Leucine-rich Repeat Variant"/>
    <property type="match status" value="1"/>
</dbReference>
<evidence type="ECO:0000256" key="4">
    <source>
        <dbReference type="SAM" id="MobiDB-lite"/>
    </source>
</evidence>
<dbReference type="SUPFAM" id="SSF48371">
    <property type="entry name" value="ARM repeat"/>
    <property type="match status" value="1"/>
</dbReference>
<feature type="region of interest" description="Disordered" evidence="4">
    <location>
        <begin position="487"/>
        <end position="529"/>
    </location>
</feature>
<protein>
    <submittedName>
        <fullName evidence="7">Putative mrna cleavage and polyadenylation factor ii complex subunit pta1</fullName>
    </submittedName>
</protein>
<dbReference type="PANTHER" id="PTHR15245:SF20">
    <property type="entry name" value="SYMPLEKIN"/>
    <property type="match status" value="1"/>
</dbReference>
<dbReference type="InterPro" id="IPR032460">
    <property type="entry name" value="Symplekin/Pta1_N"/>
</dbReference>
<evidence type="ECO:0000256" key="3">
    <source>
        <dbReference type="ARBA" id="ARBA00023242"/>
    </source>
</evidence>